<protein>
    <submittedName>
        <fullName evidence="2">Uncharacterized protein</fullName>
    </submittedName>
</protein>
<dbReference type="Proteomes" id="UP000274483">
    <property type="component" value="Chromosome"/>
</dbReference>
<name>A0ABM7C6M6_9FLAO</name>
<organism evidence="2 3">
    <name type="scientific">Kaistella daneshvariae</name>
    <dbReference type="NCBI Taxonomy" id="2487074"/>
    <lineage>
        <taxon>Bacteria</taxon>
        <taxon>Pseudomonadati</taxon>
        <taxon>Bacteroidota</taxon>
        <taxon>Flavobacteriia</taxon>
        <taxon>Flavobacteriales</taxon>
        <taxon>Weeksellaceae</taxon>
        <taxon>Chryseobacterium group</taxon>
        <taxon>Kaistella</taxon>
    </lineage>
</organism>
<evidence type="ECO:0000256" key="1">
    <source>
        <dbReference type="SAM" id="Phobius"/>
    </source>
</evidence>
<evidence type="ECO:0000313" key="3">
    <source>
        <dbReference type="Proteomes" id="UP000274483"/>
    </source>
</evidence>
<keyword evidence="1" id="KW-0812">Transmembrane</keyword>
<keyword evidence="1" id="KW-0472">Membrane</keyword>
<accession>A0ABM7C6M6</accession>
<keyword evidence="1" id="KW-1133">Transmembrane helix</keyword>
<dbReference type="EMBL" id="CP034158">
    <property type="protein sequence ID" value="AZI66618.1"/>
    <property type="molecule type" value="Genomic_DNA"/>
</dbReference>
<proteinExistence type="predicted"/>
<reference evidence="2 3" key="1">
    <citation type="submission" date="2018-11" db="EMBL/GenBank/DDBJ databases">
        <title>Proposal to divide the Flavobacteriaceae and reorganize its genera based on Amino Acid Identity values calculated from whole genome sequences.</title>
        <authorList>
            <person name="Nicholson A.C."/>
            <person name="Gulvik C.A."/>
            <person name="Whitney A.M."/>
            <person name="Humrighouse B.W."/>
            <person name="Bell M."/>
            <person name="Holmes B."/>
            <person name="Steigerwalt A.G."/>
            <person name="Villarma A."/>
            <person name="Sheth M."/>
            <person name="Batra D."/>
            <person name="Pryor J."/>
            <person name="Bernardet J.-F."/>
            <person name="Hugo C."/>
            <person name="Kampfer P."/>
            <person name="Newman J.D."/>
            <person name="McQuiston J.R."/>
        </authorList>
    </citation>
    <scope>NUCLEOTIDE SEQUENCE [LARGE SCALE GENOMIC DNA]</scope>
    <source>
        <strain evidence="2 3">H3001</strain>
    </source>
</reference>
<dbReference type="RefSeq" id="WP_124757213.1">
    <property type="nucleotide sequence ID" value="NZ_CBCRWA010000003.1"/>
</dbReference>
<evidence type="ECO:0000313" key="2">
    <source>
        <dbReference type="EMBL" id="AZI66618.1"/>
    </source>
</evidence>
<gene>
    <name evidence="2" type="ORF">EIB71_02500</name>
</gene>
<feature type="transmembrane region" description="Helical" evidence="1">
    <location>
        <begin position="36"/>
        <end position="57"/>
    </location>
</feature>
<keyword evidence="3" id="KW-1185">Reference proteome</keyword>
<sequence>MMPLDSAQRYSTAAGMLLIVLIQLRGEEIVRTVLLAAIGGAASYLITVCIKFVTAYLRKKLK</sequence>